<dbReference type="PANTHER" id="PTHR10039:SF15">
    <property type="entry name" value="NACHT DOMAIN-CONTAINING PROTEIN"/>
    <property type="match status" value="1"/>
</dbReference>
<dbReference type="Pfam" id="PF24883">
    <property type="entry name" value="NPHP3_N"/>
    <property type="match status" value="1"/>
</dbReference>
<protein>
    <recommendedName>
        <fullName evidence="2">Nephrocystin 3-like N-terminal domain-containing protein</fullName>
    </recommendedName>
</protein>
<dbReference type="InterPro" id="IPR056884">
    <property type="entry name" value="NPHP3-like_N"/>
</dbReference>
<feature type="domain" description="Nephrocystin 3-like N-terminal" evidence="2">
    <location>
        <begin position="268"/>
        <end position="354"/>
    </location>
</feature>
<evidence type="ECO:0000313" key="3">
    <source>
        <dbReference type="EMBL" id="KAJ5512855.1"/>
    </source>
</evidence>
<dbReference type="Gene3D" id="3.40.50.300">
    <property type="entry name" value="P-loop containing nucleotide triphosphate hydrolases"/>
    <property type="match status" value="1"/>
</dbReference>
<evidence type="ECO:0000256" key="1">
    <source>
        <dbReference type="ARBA" id="ARBA00022737"/>
    </source>
</evidence>
<organism evidence="3 4">
    <name type="scientific">Penicillium fimorum</name>
    <dbReference type="NCBI Taxonomy" id="1882269"/>
    <lineage>
        <taxon>Eukaryota</taxon>
        <taxon>Fungi</taxon>
        <taxon>Dikarya</taxon>
        <taxon>Ascomycota</taxon>
        <taxon>Pezizomycotina</taxon>
        <taxon>Eurotiomycetes</taxon>
        <taxon>Eurotiomycetidae</taxon>
        <taxon>Eurotiales</taxon>
        <taxon>Aspergillaceae</taxon>
        <taxon>Penicillium</taxon>
    </lineage>
</organism>
<proteinExistence type="predicted"/>
<evidence type="ECO:0000259" key="2">
    <source>
        <dbReference type="Pfam" id="PF24883"/>
    </source>
</evidence>
<dbReference type="InterPro" id="IPR027417">
    <property type="entry name" value="P-loop_NTPase"/>
</dbReference>
<dbReference type="OrthoDB" id="7464126at2759"/>
<keyword evidence="1" id="KW-0677">Repeat</keyword>
<reference evidence="3" key="1">
    <citation type="submission" date="2022-12" db="EMBL/GenBank/DDBJ databases">
        <authorList>
            <person name="Petersen C."/>
        </authorList>
    </citation>
    <scope>NUCLEOTIDE SEQUENCE</scope>
    <source>
        <strain evidence="3">IBT 29495</strain>
    </source>
</reference>
<accession>A0A9X0C8Z8</accession>
<comment type="caution">
    <text evidence="3">The sequence shown here is derived from an EMBL/GenBank/DDBJ whole genome shotgun (WGS) entry which is preliminary data.</text>
</comment>
<dbReference type="EMBL" id="JAPWDS010000002">
    <property type="protein sequence ID" value="KAJ5512855.1"/>
    <property type="molecule type" value="Genomic_DNA"/>
</dbReference>
<dbReference type="Proteomes" id="UP001149954">
    <property type="component" value="Unassembled WGS sequence"/>
</dbReference>
<sequence>MLCCVIWRRKAPGKSEDTLAIDGSSVGNSTDFFGVPPPSPGVVPVQAPYEPYAKNYDMGAEVLDRLEEGNRQIVEQVVGDTKSDSTYRKASVKNIQENLEAYNRENPDRTGRLVKLLPVLSKFFSVIDVAVSYDPVHAALPWAAVRSVLVMLTANNEPKGLIGTGFAEVVSLLVRYDMYQQSYSAVFHLEKAETHIEKLLESTGKLQQAADDCERDCSHFTRSDVKELLNILARLPIIESKLEMVLDWIWPIQYGKHHISVKDSRTPGTCEWLLQTDKFREWMTINSSAVLWLHGTIGAGKTFLTSKVIDHVQDLLKVSLNHAGFAYFYCKDDEDNRRNPLCVLQSYVRQLSTIIGNPGHMRKGLRVFSDETKRQ</sequence>
<dbReference type="AlphaFoldDB" id="A0A9X0C8Z8"/>
<dbReference type="PANTHER" id="PTHR10039">
    <property type="entry name" value="AMELOGENIN"/>
    <property type="match status" value="1"/>
</dbReference>
<name>A0A9X0C8Z8_9EURO</name>
<evidence type="ECO:0000313" key="4">
    <source>
        <dbReference type="Proteomes" id="UP001149954"/>
    </source>
</evidence>
<reference evidence="3" key="2">
    <citation type="journal article" date="2023" name="IMA Fungus">
        <title>Comparative genomic study of the Penicillium genus elucidates a diverse pangenome and 15 lateral gene transfer events.</title>
        <authorList>
            <person name="Petersen C."/>
            <person name="Sorensen T."/>
            <person name="Nielsen M.R."/>
            <person name="Sondergaard T.E."/>
            <person name="Sorensen J.L."/>
            <person name="Fitzpatrick D.A."/>
            <person name="Frisvad J.C."/>
            <person name="Nielsen K.L."/>
        </authorList>
    </citation>
    <scope>NUCLEOTIDE SEQUENCE</scope>
    <source>
        <strain evidence="3">IBT 29495</strain>
    </source>
</reference>
<gene>
    <name evidence="3" type="ORF">N7463_002407</name>
</gene>
<keyword evidence="4" id="KW-1185">Reference proteome</keyword>